<proteinExistence type="predicted"/>
<keyword evidence="3" id="KW-1185">Reference proteome</keyword>
<gene>
    <name evidence="2" type="ORF">DVIR88_6g0021</name>
</gene>
<feature type="compositionally biased region" description="Polar residues" evidence="1">
    <location>
        <begin position="94"/>
        <end position="104"/>
    </location>
</feature>
<reference evidence="3" key="1">
    <citation type="journal article" date="2007" name="Nature">
        <title>Evolution of genes and genomes on the Drosophila phylogeny.</title>
        <authorList>
            <consortium name="Drosophila 12 Genomes Consortium"/>
            <person name="Clark A.G."/>
            <person name="Eisen M.B."/>
            <person name="Smith D.R."/>
            <person name="Bergman C.M."/>
            <person name="Oliver B."/>
            <person name="Markow T.A."/>
            <person name="Kaufman T.C."/>
            <person name="Kellis M."/>
            <person name="Gelbart W."/>
            <person name="Iyer V.N."/>
            <person name="Pollard D.A."/>
            <person name="Sackton T.B."/>
            <person name="Larracuente A.M."/>
            <person name="Singh N.D."/>
            <person name="Abad J.P."/>
            <person name="Abt D.N."/>
            <person name="Adryan B."/>
            <person name="Aguade M."/>
            <person name="Akashi H."/>
            <person name="Anderson W.W."/>
            <person name="Aquadro C.F."/>
            <person name="Ardell D.H."/>
            <person name="Arguello R."/>
            <person name="Artieri C.G."/>
            <person name="Barbash D.A."/>
            <person name="Barker D."/>
            <person name="Barsanti P."/>
            <person name="Batterham P."/>
            <person name="Batzoglou S."/>
            <person name="Begun D."/>
            <person name="Bhutkar A."/>
            <person name="Blanco E."/>
            <person name="Bosak S.A."/>
            <person name="Bradley R.K."/>
            <person name="Brand A.D."/>
            <person name="Brent M.R."/>
            <person name="Brooks A.N."/>
            <person name="Brown R.H."/>
            <person name="Butlin R.K."/>
            <person name="Caggese C."/>
            <person name="Calvi B.R."/>
            <person name="Bernardo de Carvalho A."/>
            <person name="Caspi A."/>
            <person name="Castrezana S."/>
            <person name="Celniker S.E."/>
            <person name="Chang J.L."/>
            <person name="Chapple C."/>
            <person name="Chatterji S."/>
            <person name="Chinwalla A."/>
            <person name="Civetta A."/>
            <person name="Clifton S.W."/>
            <person name="Comeron J.M."/>
            <person name="Costello J.C."/>
            <person name="Coyne J.A."/>
            <person name="Daub J."/>
            <person name="David R.G."/>
            <person name="Delcher A.L."/>
            <person name="Delehaunty K."/>
            <person name="Do C.B."/>
            <person name="Ebling H."/>
            <person name="Edwards K."/>
            <person name="Eickbush T."/>
            <person name="Evans J.D."/>
            <person name="Filipski A."/>
            <person name="Findeiss S."/>
            <person name="Freyhult E."/>
            <person name="Fulton L."/>
            <person name="Fulton R."/>
            <person name="Garcia A.C."/>
            <person name="Gardiner A."/>
            <person name="Garfield D.A."/>
            <person name="Garvin B.E."/>
            <person name="Gibson G."/>
            <person name="Gilbert D."/>
            <person name="Gnerre S."/>
            <person name="Godfrey J."/>
            <person name="Good R."/>
            <person name="Gotea V."/>
            <person name="Gravely B."/>
            <person name="Greenberg A.J."/>
            <person name="Griffiths-Jones S."/>
            <person name="Gross S."/>
            <person name="Guigo R."/>
            <person name="Gustafson E.A."/>
            <person name="Haerty W."/>
            <person name="Hahn M.W."/>
            <person name="Halligan D.L."/>
            <person name="Halpern A.L."/>
            <person name="Halter G.M."/>
            <person name="Han M.V."/>
            <person name="Heger A."/>
            <person name="Hillier L."/>
            <person name="Hinrichs A.S."/>
            <person name="Holmes I."/>
            <person name="Hoskins R.A."/>
            <person name="Hubisz M.J."/>
            <person name="Hultmark D."/>
            <person name="Huntley M.A."/>
            <person name="Jaffe D.B."/>
            <person name="Jagadeeshan S."/>
            <person name="Jeck W.R."/>
            <person name="Johnson J."/>
            <person name="Jones C.D."/>
            <person name="Jordan W.C."/>
            <person name="Karpen G.H."/>
            <person name="Kataoka E."/>
            <person name="Keightley P.D."/>
            <person name="Kheradpour P."/>
            <person name="Kirkness E.F."/>
            <person name="Koerich L.B."/>
            <person name="Kristiansen K."/>
            <person name="Kudrna D."/>
            <person name="Kulathinal R.J."/>
            <person name="Kumar S."/>
            <person name="Kwok R."/>
            <person name="Lander E."/>
            <person name="Langley C.H."/>
            <person name="Lapoint R."/>
            <person name="Lazzaro B.P."/>
            <person name="Lee S.J."/>
            <person name="Levesque L."/>
            <person name="Li R."/>
            <person name="Lin C.F."/>
            <person name="Lin M.F."/>
            <person name="Lindblad-Toh K."/>
            <person name="Llopart A."/>
            <person name="Long M."/>
            <person name="Low L."/>
            <person name="Lozovsky E."/>
            <person name="Lu J."/>
            <person name="Luo M."/>
            <person name="Machado C.A."/>
            <person name="Makalowski W."/>
            <person name="Marzo M."/>
            <person name="Matsuda M."/>
            <person name="Matzkin L."/>
            <person name="McAllister B."/>
            <person name="McBride C.S."/>
            <person name="McKernan B."/>
            <person name="McKernan K."/>
            <person name="Mendez-Lago M."/>
            <person name="Minx P."/>
            <person name="Mollenhauer M.U."/>
            <person name="Montooth K."/>
            <person name="Mount S.M."/>
            <person name="Mu X."/>
            <person name="Myers E."/>
            <person name="Negre B."/>
            <person name="Newfeld S."/>
            <person name="Nielsen R."/>
            <person name="Noor M.A."/>
            <person name="O'Grady P."/>
            <person name="Pachter L."/>
            <person name="Papaceit M."/>
            <person name="Parisi M.J."/>
            <person name="Parisi M."/>
            <person name="Parts L."/>
            <person name="Pedersen J.S."/>
            <person name="Pesole G."/>
            <person name="Phillippy A.M."/>
            <person name="Ponting C.P."/>
            <person name="Pop M."/>
            <person name="Porcelli D."/>
            <person name="Powell J.R."/>
            <person name="Prohaska S."/>
            <person name="Pruitt K."/>
            <person name="Puig M."/>
            <person name="Quesneville H."/>
            <person name="Ram K.R."/>
            <person name="Rand D."/>
            <person name="Rasmussen M.D."/>
            <person name="Reed L.K."/>
            <person name="Reenan R."/>
            <person name="Reily A."/>
            <person name="Remington K.A."/>
            <person name="Rieger T.T."/>
            <person name="Ritchie M.G."/>
            <person name="Robin C."/>
            <person name="Rogers Y.H."/>
            <person name="Rohde C."/>
            <person name="Rozas J."/>
            <person name="Rubenfield M.J."/>
            <person name="Ruiz A."/>
            <person name="Russo S."/>
            <person name="Salzberg S.L."/>
            <person name="Sanchez-Gracia A."/>
            <person name="Saranga D.J."/>
            <person name="Sato H."/>
            <person name="Schaeffer S.W."/>
            <person name="Schatz M.C."/>
            <person name="Schlenke T."/>
            <person name="Schwartz R."/>
            <person name="Segarra C."/>
            <person name="Singh R.S."/>
            <person name="Sirot L."/>
            <person name="Sirota M."/>
            <person name="Sisneros N.B."/>
            <person name="Smith C.D."/>
            <person name="Smith T.F."/>
            <person name="Spieth J."/>
            <person name="Stage D.E."/>
            <person name="Stark A."/>
            <person name="Stephan W."/>
            <person name="Strausberg R.L."/>
            <person name="Strempel S."/>
            <person name="Sturgill D."/>
            <person name="Sutton G."/>
            <person name="Sutton G.G."/>
            <person name="Tao W."/>
            <person name="Teichmann S."/>
            <person name="Tobari Y.N."/>
            <person name="Tomimura Y."/>
            <person name="Tsolas J.M."/>
            <person name="Valente V.L."/>
            <person name="Venter E."/>
            <person name="Venter J.C."/>
            <person name="Vicario S."/>
            <person name="Vieira F.G."/>
            <person name="Vilella A.J."/>
            <person name="Villasante A."/>
            <person name="Walenz B."/>
            <person name="Wang J."/>
            <person name="Wasserman M."/>
            <person name="Watts T."/>
            <person name="Wilson D."/>
            <person name="Wilson R.K."/>
            <person name="Wing R.A."/>
            <person name="Wolfner M.F."/>
            <person name="Wong A."/>
            <person name="Wong G.K."/>
            <person name="Wu C.I."/>
            <person name="Wu G."/>
            <person name="Yamamoto D."/>
            <person name="Yang H.P."/>
            <person name="Yang S.P."/>
            <person name="Yorke J.A."/>
            <person name="Yoshida K."/>
            <person name="Zdobnov E."/>
            <person name="Zhang P."/>
            <person name="Zhang Y."/>
            <person name="Zimin A.V."/>
            <person name="Baldwin J."/>
            <person name="Abdouelleil A."/>
            <person name="Abdulkadir J."/>
            <person name="Abebe A."/>
            <person name="Abera B."/>
            <person name="Abreu J."/>
            <person name="Acer S.C."/>
            <person name="Aftuck L."/>
            <person name="Alexander A."/>
            <person name="An P."/>
            <person name="Anderson E."/>
            <person name="Anderson S."/>
            <person name="Arachi H."/>
            <person name="Azer M."/>
            <person name="Bachantsang P."/>
            <person name="Barry A."/>
            <person name="Bayul T."/>
            <person name="Berlin A."/>
            <person name="Bessette D."/>
            <person name="Bloom T."/>
            <person name="Blye J."/>
            <person name="Boguslavskiy L."/>
            <person name="Bonnet C."/>
            <person name="Boukhgalter B."/>
            <person name="Bourzgui I."/>
            <person name="Brown A."/>
            <person name="Cahill P."/>
            <person name="Channer S."/>
            <person name="Cheshatsang Y."/>
            <person name="Chuda L."/>
            <person name="Citroen M."/>
            <person name="Collymore A."/>
            <person name="Cooke P."/>
            <person name="Costello M."/>
            <person name="D'Aco K."/>
            <person name="Daza R."/>
            <person name="De Haan G."/>
            <person name="DeGray S."/>
            <person name="DeMaso C."/>
            <person name="Dhargay N."/>
            <person name="Dooley K."/>
            <person name="Dooley E."/>
            <person name="Doricent M."/>
            <person name="Dorje P."/>
            <person name="Dorjee K."/>
            <person name="Dupes A."/>
            <person name="Elong R."/>
            <person name="Falk J."/>
            <person name="Farina A."/>
            <person name="Faro S."/>
            <person name="Ferguson D."/>
            <person name="Fisher S."/>
            <person name="Foley C.D."/>
            <person name="Franke A."/>
            <person name="Friedrich D."/>
            <person name="Gadbois L."/>
            <person name="Gearin G."/>
            <person name="Gearin C.R."/>
            <person name="Giannoukos G."/>
            <person name="Goode T."/>
            <person name="Graham J."/>
            <person name="Grandbois E."/>
            <person name="Grewal S."/>
            <person name="Gyaltsen K."/>
            <person name="Hafez N."/>
            <person name="Hagos B."/>
            <person name="Hall J."/>
            <person name="Henson C."/>
            <person name="Hollinger A."/>
            <person name="Honan T."/>
            <person name="Huard M.D."/>
            <person name="Hughes L."/>
            <person name="Hurhula B."/>
            <person name="Husby M.E."/>
            <person name="Kamat A."/>
            <person name="Kanga B."/>
            <person name="Kashin S."/>
            <person name="Khazanovich D."/>
            <person name="Kisner P."/>
            <person name="Lance K."/>
            <person name="Lara M."/>
            <person name="Lee W."/>
            <person name="Lennon N."/>
            <person name="Letendre F."/>
            <person name="LeVine R."/>
            <person name="Lipovsky A."/>
            <person name="Liu X."/>
            <person name="Liu J."/>
            <person name="Liu S."/>
            <person name="Lokyitsang T."/>
            <person name="Lokyitsang Y."/>
            <person name="Lubonja R."/>
            <person name="Lui A."/>
            <person name="MacDonald P."/>
            <person name="Magnisalis V."/>
            <person name="Maru K."/>
            <person name="Matthews C."/>
            <person name="McCusker W."/>
            <person name="McDonough S."/>
            <person name="Mehta T."/>
            <person name="Meldrim J."/>
            <person name="Meneus L."/>
            <person name="Mihai O."/>
            <person name="Mihalev A."/>
            <person name="Mihova T."/>
            <person name="Mittelman R."/>
            <person name="Mlenga V."/>
            <person name="Montmayeur A."/>
            <person name="Mulrain L."/>
            <person name="Navidi A."/>
            <person name="Naylor J."/>
            <person name="Negash T."/>
            <person name="Nguyen T."/>
            <person name="Nguyen N."/>
            <person name="Nicol R."/>
            <person name="Norbu C."/>
            <person name="Norbu N."/>
            <person name="Novod N."/>
            <person name="O'Neill B."/>
            <person name="Osman S."/>
            <person name="Markiewicz E."/>
            <person name="Oyono O.L."/>
            <person name="Patti C."/>
            <person name="Phunkhang P."/>
            <person name="Pierre F."/>
            <person name="Priest M."/>
            <person name="Raghuraman S."/>
            <person name="Rege F."/>
            <person name="Reyes R."/>
            <person name="Rise C."/>
            <person name="Rogov P."/>
            <person name="Ross K."/>
            <person name="Ryan E."/>
            <person name="Settipalli S."/>
            <person name="Shea T."/>
            <person name="Sherpa N."/>
            <person name="Shi L."/>
            <person name="Shih D."/>
            <person name="Sparrow T."/>
            <person name="Spaulding J."/>
            <person name="Stalker J."/>
            <person name="Stange-Thomann N."/>
            <person name="Stavropoulos S."/>
            <person name="Stone C."/>
            <person name="Strader C."/>
            <person name="Tesfaye S."/>
            <person name="Thomson T."/>
            <person name="Thoulutsang Y."/>
            <person name="Thoulutsang D."/>
            <person name="Topham K."/>
            <person name="Topping I."/>
            <person name="Tsamla T."/>
            <person name="Vassiliev H."/>
            <person name="Vo A."/>
            <person name="Wangchuk T."/>
            <person name="Wangdi T."/>
            <person name="Weiand M."/>
            <person name="Wilkinson J."/>
            <person name="Wilson A."/>
            <person name="Yadav S."/>
            <person name="Young G."/>
            <person name="Yu Q."/>
            <person name="Zembek L."/>
            <person name="Zhong D."/>
            <person name="Zimmer A."/>
            <person name="Zwirko Z."/>
            <person name="Jaffe D.B."/>
            <person name="Alvarez P."/>
            <person name="Brockman W."/>
            <person name="Butler J."/>
            <person name="Chin C."/>
            <person name="Gnerre S."/>
            <person name="Grabherr M."/>
            <person name="Kleber M."/>
            <person name="Mauceli E."/>
            <person name="MacCallum I."/>
        </authorList>
    </citation>
    <scope>NUCLEOTIDE SEQUENCE [LARGE SCALE GENOMIC DNA]</scope>
    <source>
        <strain evidence="3">Tucson 15010-1051.87</strain>
    </source>
</reference>
<evidence type="ECO:0000313" key="2">
    <source>
        <dbReference type="EMBL" id="ACY70484.1"/>
    </source>
</evidence>
<name>D0Z7B7_DROVI</name>
<protein>
    <submittedName>
        <fullName evidence="2">Uncharacterized protein</fullName>
    </submittedName>
</protein>
<accession>D0Z7B7</accession>
<dbReference type="OrthoDB" id="6242697at2759"/>
<dbReference type="AlphaFoldDB" id="D0Z7B7"/>
<dbReference type="InParanoid" id="D0Z7B7"/>
<feature type="region of interest" description="Disordered" evidence="1">
    <location>
        <begin position="41"/>
        <end position="104"/>
    </location>
</feature>
<dbReference type="STRING" id="7244.D0Z7B7"/>
<evidence type="ECO:0000256" key="1">
    <source>
        <dbReference type="SAM" id="MobiDB-lite"/>
    </source>
</evidence>
<dbReference type="EMBL" id="CM000831">
    <property type="protein sequence ID" value="ACY70484.1"/>
    <property type="molecule type" value="Genomic_DNA"/>
</dbReference>
<sequence>MLESPERRNIEAIKQTAPISRLSEERIKEFQEFLRRVQTLQMSPIQMDPNGYPEQEQQLAPRGQQYNQSPTDVEVGVEPSTLMELDEPDDKRPSSNQKPMSTTNIRVTVGIDKDLEMILEMDPSIVDLGDITISETRENRVMGLPPVTGG</sequence>
<dbReference type="Proteomes" id="UP000008792">
    <property type="component" value="Chromosome 6"/>
</dbReference>
<organism evidence="2 3">
    <name type="scientific">Drosophila virilis</name>
    <name type="common">Fruit fly</name>
    <dbReference type="NCBI Taxonomy" id="7244"/>
    <lineage>
        <taxon>Eukaryota</taxon>
        <taxon>Metazoa</taxon>
        <taxon>Ecdysozoa</taxon>
        <taxon>Arthropoda</taxon>
        <taxon>Hexapoda</taxon>
        <taxon>Insecta</taxon>
        <taxon>Pterygota</taxon>
        <taxon>Neoptera</taxon>
        <taxon>Endopterygota</taxon>
        <taxon>Diptera</taxon>
        <taxon>Brachycera</taxon>
        <taxon>Muscomorpha</taxon>
        <taxon>Ephydroidea</taxon>
        <taxon>Drosophilidae</taxon>
        <taxon>Drosophila</taxon>
    </lineage>
</organism>
<evidence type="ECO:0000313" key="3">
    <source>
        <dbReference type="Proteomes" id="UP000008792"/>
    </source>
</evidence>